<accession>A0ABU9T0I6</accession>
<dbReference type="SUPFAM" id="SSF55073">
    <property type="entry name" value="Nucleotide cyclase"/>
    <property type="match status" value="1"/>
</dbReference>
<dbReference type="SUPFAM" id="SSF52540">
    <property type="entry name" value="P-loop containing nucleoside triphosphate hydrolases"/>
    <property type="match status" value="1"/>
</dbReference>
<keyword evidence="4" id="KW-0238">DNA-binding</keyword>
<evidence type="ECO:0000313" key="9">
    <source>
        <dbReference type="EMBL" id="MEM5499658.1"/>
    </source>
</evidence>
<keyword evidence="5" id="KW-0010">Activator</keyword>
<dbReference type="Pfam" id="PF25601">
    <property type="entry name" value="AAA_lid_14"/>
    <property type="match status" value="1"/>
</dbReference>
<keyword evidence="6" id="KW-0804">Transcription</keyword>
<evidence type="ECO:0000259" key="8">
    <source>
        <dbReference type="PROSITE" id="PS50887"/>
    </source>
</evidence>
<dbReference type="Gene3D" id="3.30.70.270">
    <property type="match status" value="1"/>
</dbReference>
<evidence type="ECO:0000256" key="3">
    <source>
        <dbReference type="ARBA" id="ARBA00023015"/>
    </source>
</evidence>
<dbReference type="PROSITE" id="PS50887">
    <property type="entry name" value="GGDEF"/>
    <property type="match status" value="1"/>
</dbReference>
<dbReference type="PROSITE" id="PS00675">
    <property type="entry name" value="SIGMA54_INTERACT_1"/>
    <property type="match status" value="1"/>
</dbReference>
<evidence type="ECO:0000313" key="10">
    <source>
        <dbReference type="Proteomes" id="UP001461163"/>
    </source>
</evidence>
<protein>
    <submittedName>
        <fullName evidence="9">Sigma 54-interacting transcriptional regulator</fullName>
    </submittedName>
</protein>
<evidence type="ECO:0000256" key="6">
    <source>
        <dbReference type="ARBA" id="ARBA00023163"/>
    </source>
</evidence>
<dbReference type="PANTHER" id="PTHR32071:SF117">
    <property type="entry name" value="PTS-DEPENDENT DIHYDROXYACETONE KINASE OPERON REGULATORY PROTEIN-RELATED"/>
    <property type="match status" value="1"/>
</dbReference>
<dbReference type="EMBL" id="JBBMQS010000016">
    <property type="protein sequence ID" value="MEM5499658.1"/>
    <property type="molecule type" value="Genomic_DNA"/>
</dbReference>
<dbReference type="InterPro" id="IPR029787">
    <property type="entry name" value="Nucleotide_cyclase"/>
</dbReference>
<dbReference type="PROSITE" id="PS50045">
    <property type="entry name" value="SIGMA54_INTERACT_4"/>
    <property type="match status" value="1"/>
</dbReference>
<organism evidence="9 10">
    <name type="scientific">Paraglaciecola mesophila</name>
    <dbReference type="NCBI Taxonomy" id="197222"/>
    <lineage>
        <taxon>Bacteria</taxon>
        <taxon>Pseudomonadati</taxon>
        <taxon>Pseudomonadota</taxon>
        <taxon>Gammaproteobacteria</taxon>
        <taxon>Alteromonadales</taxon>
        <taxon>Alteromonadaceae</taxon>
        <taxon>Paraglaciecola</taxon>
    </lineage>
</organism>
<keyword evidence="10" id="KW-1185">Reference proteome</keyword>
<dbReference type="InterPro" id="IPR002078">
    <property type="entry name" value="Sigma_54_int"/>
</dbReference>
<dbReference type="Pfam" id="PF00990">
    <property type="entry name" value="GGDEF"/>
    <property type="match status" value="1"/>
</dbReference>
<reference evidence="9 10" key="1">
    <citation type="submission" date="2024-03" db="EMBL/GenBank/DDBJ databases">
        <title>Community enrichment and isolation of bacterial strains for fucoidan degradation.</title>
        <authorList>
            <person name="Sichert A."/>
        </authorList>
    </citation>
    <scope>NUCLEOTIDE SEQUENCE [LARGE SCALE GENOMIC DNA]</scope>
    <source>
        <strain evidence="9 10">AS12</strain>
    </source>
</reference>
<evidence type="ECO:0000259" key="7">
    <source>
        <dbReference type="PROSITE" id="PS50045"/>
    </source>
</evidence>
<dbReference type="Pfam" id="PF00158">
    <property type="entry name" value="Sigma54_activat"/>
    <property type="match status" value="1"/>
</dbReference>
<dbReference type="Proteomes" id="UP001461163">
    <property type="component" value="Unassembled WGS sequence"/>
</dbReference>
<dbReference type="PANTHER" id="PTHR32071">
    <property type="entry name" value="TRANSCRIPTIONAL REGULATORY PROTEIN"/>
    <property type="match status" value="1"/>
</dbReference>
<dbReference type="InterPro" id="IPR027417">
    <property type="entry name" value="P-loop_NTPase"/>
</dbReference>
<dbReference type="SMART" id="SM00267">
    <property type="entry name" value="GGDEF"/>
    <property type="match status" value="1"/>
</dbReference>
<keyword evidence="3" id="KW-0805">Transcription regulation</keyword>
<dbReference type="InterPro" id="IPR000160">
    <property type="entry name" value="GGDEF_dom"/>
</dbReference>
<gene>
    <name evidence="9" type="ORF">WNY77_19760</name>
</gene>
<dbReference type="CDD" id="cd01949">
    <property type="entry name" value="GGDEF"/>
    <property type="match status" value="1"/>
</dbReference>
<dbReference type="InterPro" id="IPR025944">
    <property type="entry name" value="Sigma_54_int_dom_CS"/>
</dbReference>
<comment type="caution">
    <text evidence="9">The sequence shown here is derived from an EMBL/GenBank/DDBJ whole genome shotgun (WGS) entry which is preliminary data.</text>
</comment>
<evidence type="ECO:0000256" key="1">
    <source>
        <dbReference type="ARBA" id="ARBA00022741"/>
    </source>
</evidence>
<dbReference type="InterPro" id="IPR058031">
    <property type="entry name" value="AAA_lid_NorR"/>
</dbReference>
<dbReference type="NCBIfam" id="TIGR00254">
    <property type="entry name" value="GGDEF"/>
    <property type="match status" value="1"/>
</dbReference>
<dbReference type="PROSITE" id="PS00676">
    <property type="entry name" value="SIGMA54_INTERACT_2"/>
    <property type="match status" value="1"/>
</dbReference>
<dbReference type="PROSITE" id="PS00688">
    <property type="entry name" value="SIGMA54_INTERACT_3"/>
    <property type="match status" value="1"/>
</dbReference>
<dbReference type="CDD" id="cd00009">
    <property type="entry name" value="AAA"/>
    <property type="match status" value="1"/>
</dbReference>
<dbReference type="SUPFAM" id="SSF55781">
    <property type="entry name" value="GAF domain-like"/>
    <property type="match status" value="1"/>
</dbReference>
<dbReference type="Gene3D" id="3.30.450.40">
    <property type="match status" value="1"/>
</dbReference>
<dbReference type="InterPro" id="IPR029016">
    <property type="entry name" value="GAF-like_dom_sf"/>
</dbReference>
<dbReference type="SMART" id="SM00382">
    <property type="entry name" value="AAA"/>
    <property type="match status" value="1"/>
</dbReference>
<sequence length="1009" mass="112537">MIKMSPAFAHLADEFERILLYVDKPNTAHIKELEKHTANSEFMFDVAPLSQAVNAIKDSQPAPLLVACDSEEHAIALTDKYELLEQQVYWLTADTSALRDNQPIPGHKFVDWRASGVLAMMLSLLRQQSSINQDKVYVEHKLNLLSDCLGDLSLTLNAKGEIKDINPELLSMLGTKGLSAIGQHWLSSLHIPSSTAKKRMQHILSDLGLTHSMTRLPPFPIQLDKTVLMVDGFVGPLPDNETLLILRQVAQWQSQEWVAQLSEQSTPVTLLLINPDEFAQLNRTHGRDVGDQVLKEVMQCISVVLRGNDFASRYSGAVFAAHLPETNEKQGQILATRMLQTLRSASFTSKKLKLEFSLGLASLDSEEQLGEQSPLELFRRANAALQAARSIGGGKLVSWQPQFDANILANLDRMSGKFSQAPNDDFRLMNLQWDIIRLIGSTHSLQAFSTQVCQLLAGGLQSKFAGLYTQQGDALSRLASSTAIADIEVKRIHQWVNRNVRSTSSGTRLAQPITELSDFHCTIIPLETRDQCLGFLVVCWSPQGKDNAQKCAEQLEQVTPNLAAAIDRIMLLEQDQNRRSVAGNEPSPEHELLFESAAMRTLMQQVQLVAPTDASVLIIGESGTGKEVIAQQLHNHSLHPDKPFITVDCSTIVEHLIESELFGHRKGAFTGATTEQPGKIAQADGGTLFLDEVGELPLDIQSKLLRFVQEKTFVAVGDQRIRKVDVRLVLATNRNLPDEVAQGRFRADLYYRINVFTLNLPTLNDRGDDPLLLCRHFLRKFSQQYNKDILDFSAAAIDKLNAYTWPGNVRELRNCMMRAVILCAGDYVEAEHLILQEQGDDVSLKSSASSPAQMPALLSAGTKPDRVKLERVSALLTQAIAIACQQNQLFSISGWLEKQWLNQCVVKWGSLYQVALQLEQSESTIRRRYAKLNKQDFAHLDLAELTLQCSRVFTEILEHKPHSASWPAIESSLQQLVLQQDLSQQHKAKLLDVTQPTLRKIIQQIQTAV</sequence>
<keyword evidence="2" id="KW-0067">ATP-binding</keyword>
<name>A0ABU9T0I6_9ALTE</name>
<dbReference type="InterPro" id="IPR043128">
    <property type="entry name" value="Rev_trsase/Diguanyl_cyclase"/>
</dbReference>
<dbReference type="RefSeq" id="WP_342882730.1">
    <property type="nucleotide sequence ID" value="NZ_JBBMQS010000016.1"/>
</dbReference>
<dbReference type="InterPro" id="IPR003593">
    <property type="entry name" value="AAA+_ATPase"/>
</dbReference>
<feature type="domain" description="GGDEF" evidence="8">
    <location>
        <begin position="266"/>
        <end position="401"/>
    </location>
</feature>
<dbReference type="Gene3D" id="3.40.50.300">
    <property type="entry name" value="P-loop containing nucleotide triphosphate hydrolases"/>
    <property type="match status" value="1"/>
</dbReference>
<evidence type="ECO:0000256" key="5">
    <source>
        <dbReference type="ARBA" id="ARBA00023159"/>
    </source>
</evidence>
<dbReference type="InterPro" id="IPR025662">
    <property type="entry name" value="Sigma_54_int_dom_ATP-bd_1"/>
</dbReference>
<feature type="domain" description="Sigma-54 factor interaction" evidence="7">
    <location>
        <begin position="592"/>
        <end position="821"/>
    </location>
</feature>
<dbReference type="InterPro" id="IPR025943">
    <property type="entry name" value="Sigma_54_int_dom_ATP-bd_2"/>
</dbReference>
<keyword evidence="1" id="KW-0547">Nucleotide-binding</keyword>
<evidence type="ECO:0000256" key="2">
    <source>
        <dbReference type="ARBA" id="ARBA00022840"/>
    </source>
</evidence>
<dbReference type="Gene3D" id="1.10.8.60">
    <property type="match status" value="1"/>
</dbReference>
<proteinExistence type="predicted"/>
<evidence type="ECO:0000256" key="4">
    <source>
        <dbReference type="ARBA" id="ARBA00023125"/>
    </source>
</evidence>